<protein>
    <submittedName>
        <fullName evidence="1">Uncharacterized protein</fullName>
    </submittedName>
</protein>
<sequence>MQPVLHWRIILGSILWAARWISFAITESPRARLLNTLQSLTSNPHCTRVKPLRFYRACDNPHRSYLGELSGQLSSVVQPAPATSVRSCEVGQQQRVRVPQIEASLTSCCCSVMNRFHEISSGVHDLPGRVALRWRSCGTARIRPCPSPLGEGFPFLPNLYHEALRQILPCTSFLDLGFISVFRALLMTRARYNYVPSVLTNTTRARYMSPASVCGDDTVKDCTATLSSSPEKDFESRIRVVKNAGL</sequence>
<name>A0AAE1D0C5_9GAST</name>
<evidence type="ECO:0000313" key="2">
    <source>
        <dbReference type="Proteomes" id="UP001283361"/>
    </source>
</evidence>
<organism evidence="1 2">
    <name type="scientific">Elysia crispata</name>
    <name type="common">lettuce slug</name>
    <dbReference type="NCBI Taxonomy" id="231223"/>
    <lineage>
        <taxon>Eukaryota</taxon>
        <taxon>Metazoa</taxon>
        <taxon>Spiralia</taxon>
        <taxon>Lophotrochozoa</taxon>
        <taxon>Mollusca</taxon>
        <taxon>Gastropoda</taxon>
        <taxon>Heterobranchia</taxon>
        <taxon>Euthyneura</taxon>
        <taxon>Panpulmonata</taxon>
        <taxon>Sacoglossa</taxon>
        <taxon>Placobranchoidea</taxon>
        <taxon>Plakobranchidae</taxon>
        <taxon>Elysia</taxon>
    </lineage>
</organism>
<accession>A0AAE1D0C5</accession>
<gene>
    <name evidence="1" type="ORF">RRG08_007715</name>
</gene>
<dbReference type="AlphaFoldDB" id="A0AAE1D0C5"/>
<evidence type="ECO:0000313" key="1">
    <source>
        <dbReference type="EMBL" id="KAK3747857.1"/>
    </source>
</evidence>
<reference evidence="1" key="1">
    <citation type="journal article" date="2023" name="G3 (Bethesda)">
        <title>A reference genome for the long-term kleptoplast-retaining sea slug Elysia crispata morphotype clarki.</title>
        <authorList>
            <person name="Eastman K.E."/>
            <person name="Pendleton A.L."/>
            <person name="Shaikh M.A."/>
            <person name="Suttiyut T."/>
            <person name="Ogas R."/>
            <person name="Tomko P."/>
            <person name="Gavelis G."/>
            <person name="Widhalm J.R."/>
            <person name="Wisecaver J.H."/>
        </authorList>
    </citation>
    <scope>NUCLEOTIDE SEQUENCE</scope>
    <source>
        <strain evidence="1">ECLA1</strain>
    </source>
</reference>
<comment type="caution">
    <text evidence="1">The sequence shown here is derived from an EMBL/GenBank/DDBJ whole genome shotgun (WGS) entry which is preliminary data.</text>
</comment>
<keyword evidence="2" id="KW-1185">Reference proteome</keyword>
<proteinExistence type="predicted"/>
<dbReference type="EMBL" id="JAWDGP010006071">
    <property type="protein sequence ID" value="KAK3747857.1"/>
    <property type="molecule type" value="Genomic_DNA"/>
</dbReference>
<dbReference type="Proteomes" id="UP001283361">
    <property type="component" value="Unassembled WGS sequence"/>
</dbReference>